<protein>
    <submittedName>
        <fullName evidence="2">Uncharacterized protein</fullName>
    </submittedName>
</protein>
<feature type="region of interest" description="Disordered" evidence="1">
    <location>
        <begin position="1222"/>
        <end position="1243"/>
    </location>
</feature>
<reference evidence="2 3" key="1">
    <citation type="submission" date="2024-06" db="EMBL/GenBank/DDBJ databases">
        <title>A chromosome-level genome assembly of beet webworm, Loxostege sticticalis.</title>
        <authorList>
            <person name="Zhang Y."/>
        </authorList>
    </citation>
    <scope>NUCLEOTIDE SEQUENCE [LARGE SCALE GENOMIC DNA]</scope>
    <source>
        <strain evidence="2">AQ028</strain>
        <tissue evidence="2">Male pupae</tissue>
    </source>
</reference>
<evidence type="ECO:0000313" key="3">
    <source>
        <dbReference type="Proteomes" id="UP001549921"/>
    </source>
</evidence>
<comment type="caution">
    <text evidence="2">The sequence shown here is derived from an EMBL/GenBank/DDBJ whole genome shotgun (WGS) entry which is preliminary data.</text>
</comment>
<feature type="compositionally biased region" description="Polar residues" evidence="1">
    <location>
        <begin position="1427"/>
        <end position="1437"/>
    </location>
</feature>
<organism evidence="2 3">
    <name type="scientific">Loxostege sticticalis</name>
    <name type="common">Beet webworm moth</name>
    <dbReference type="NCBI Taxonomy" id="481309"/>
    <lineage>
        <taxon>Eukaryota</taxon>
        <taxon>Metazoa</taxon>
        <taxon>Ecdysozoa</taxon>
        <taxon>Arthropoda</taxon>
        <taxon>Hexapoda</taxon>
        <taxon>Insecta</taxon>
        <taxon>Pterygota</taxon>
        <taxon>Neoptera</taxon>
        <taxon>Endopterygota</taxon>
        <taxon>Lepidoptera</taxon>
        <taxon>Glossata</taxon>
        <taxon>Ditrysia</taxon>
        <taxon>Pyraloidea</taxon>
        <taxon>Crambidae</taxon>
        <taxon>Pyraustinae</taxon>
        <taxon>Loxostege</taxon>
    </lineage>
</organism>
<accession>A0ABD0S4S4</accession>
<feature type="compositionally biased region" description="Low complexity" evidence="1">
    <location>
        <begin position="1232"/>
        <end position="1243"/>
    </location>
</feature>
<proteinExistence type="predicted"/>
<evidence type="ECO:0000313" key="2">
    <source>
        <dbReference type="EMBL" id="KAL0808722.1"/>
    </source>
</evidence>
<feature type="region of interest" description="Disordered" evidence="1">
    <location>
        <begin position="1366"/>
        <end position="1437"/>
    </location>
</feature>
<gene>
    <name evidence="2" type="ORF">ABMA28_013151</name>
</gene>
<sequence length="1437" mass="164213">MEANDFIAKIKANGTEKDLCDLSKVCDEYRVILSGLGPKDRAPFSLNVLCIICRNLDKVPSWRERVDTKALLELSIECVRETRTADKPDRVKTLACIYHIHKHAVKAYATVPPELILKLSFMPFEYDTKHLLHEYCKTYWSILTDRITYMEKLKPKINLIKLLPKLMQDIVKVIQMYDTVPLCMNILTFLVKKLHFMYNDVNAKELHSVFKEIFSCIQTKTDLDSFEKLTDREMMDLYQKFNDCFYVIAENASKFKFNGCILSLVVETAQSLFQHNSGIINCLDTFYLKGFCVIFENKTNGPVIENTLNQMLASFVGHEKLYSKIMKATYPFMNQLIRLVIENAVTSTNWAQIFDTKVQYSFLNMILNLSTKKSEQFLKCDNCKVKSGLHDSLRLLFLIKHFPSITIAQNMDITLILPIYYKLVTVQHRILHELRALGCVNHEKCFRKLQTDIHNTAITFNKACYYEHSIKLFNLYVQLEIQHFKDTSDLKNISRAFYNKSICELDFKLYEEALKDAYLSLVFALPDGLNTEKYMSLVMDIKAKELKSKSDDDGNKDELQLLSVLEACKLAYEEKKYGNLRPFVWHLKFSELLNHEFSMYAKLWPSIVPIAGVWRSLHDLLKEKHISWITAENEADLRWTLYKIILETPTVVRTVHSEHYVEIVTELLNEFDENPANTTELKFVQASLLFLKAEYDLAEVGQKHGWKITEPSMDPDQIQATRTLPQEYAASKRAFEAMDILNDAVKDIKSVPPSKHLSHCLQMYQIWVQQFLHLSKTLHALQLAHICCDVASHVSDSEAFIRSAAVLIVHCHTKSEAISTLISRCAPLCEKVDKTDAMIFLSTVAIYYNRCGSTGIALRLLQLVQAKILEAYKKDPDVNLDLAVGRLLEAQIELCQAEGATLSAVSNTQRHYLAVSNTATKWSTRRLTALTLKTCITSCSARCVALCVSLLAWRRARGACAAGLGAAGAGGGARLRARATNTHKMDAAQAVIDNRLKHILGLQPSNDTQEHKSDDTKPIFLTPRHDHLETMLENVVFKKTQTSPSLPCVSVLAFKMPDFFKHSNCNCYGCHPEVLTLACLTSGLESSMYFRAKEWDIARNYFEGTFKSFGYAEAKIKHYFKSYRSKYEGYVVDMVERIVEDEFKSVQIEVLIEEAFFELAQKEYEKADDLIVRIHEVMQDVININAYLKNEVMNLMTTSAQIRKVVKKPVETGLENDMESLKLTPTEEEPKTPITKPKQPPKMTKVVVKSDELPNVKRKVIKLNLDDAADEQEVPKPTRKRSEFKIPVPVTSKPVLESITPRTRSKPEILVTKPSEDTKMTPKVEKTEFFTPISTPAEQFFTPMTSIKTYSKKSLRNNIVKNLEAEFSTPKGGKENSTLNAEPEKLEIPKPSRSTRAKVDRDKKTLKRATSPGKLAKDVKPTRSRLRNPTNYNVHED</sequence>
<name>A0ABD0S4S4_LOXSC</name>
<dbReference type="EMBL" id="JBEDNZ010000031">
    <property type="protein sequence ID" value="KAL0808722.1"/>
    <property type="molecule type" value="Genomic_DNA"/>
</dbReference>
<dbReference type="Proteomes" id="UP001549921">
    <property type="component" value="Unassembled WGS sequence"/>
</dbReference>
<evidence type="ECO:0000256" key="1">
    <source>
        <dbReference type="SAM" id="MobiDB-lite"/>
    </source>
</evidence>